<evidence type="ECO:0000256" key="3">
    <source>
        <dbReference type="ARBA" id="ARBA00022989"/>
    </source>
</evidence>
<reference evidence="7 8" key="1">
    <citation type="submission" date="2016-11" db="EMBL/GenBank/DDBJ databases">
        <title>Rhizobium leguminosarum bv. viciae strain Vaf12 isolated from Vavilovia formosa root nodules from Russia, Dagestan.</title>
        <authorList>
            <person name="Kimeklis A."/>
        </authorList>
    </citation>
    <scope>NUCLEOTIDE SEQUENCE [LARGE SCALE GENOMIC DNA]</scope>
    <source>
        <strain evidence="7 8">Vaf-108</strain>
    </source>
</reference>
<evidence type="ECO:0000259" key="6">
    <source>
        <dbReference type="Pfam" id="PF04932"/>
    </source>
</evidence>
<dbReference type="PANTHER" id="PTHR37422:SF21">
    <property type="entry name" value="EXOQ-LIKE PROTEIN"/>
    <property type="match status" value="1"/>
</dbReference>
<feature type="domain" description="O-antigen ligase-related" evidence="6">
    <location>
        <begin position="197"/>
        <end position="338"/>
    </location>
</feature>
<keyword evidence="3 5" id="KW-1133">Transmembrane helix</keyword>
<evidence type="ECO:0000313" key="8">
    <source>
        <dbReference type="Proteomes" id="UP000183050"/>
    </source>
</evidence>
<protein>
    <recommendedName>
        <fullName evidence="6">O-antigen ligase-related domain-containing protein</fullName>
    </recommendedName>
</protein>
<dbReference type="EMBL" id="CP018228">
    <property type="protein sequence ID" value="API52267.1"/>
    <property type="molecule type" value="Genomic_DNA"/>
</dbReference>
<dbReference type="InterPro" id="IPR051533">
    <property type="entry name" value="WaaL-like"/>
</dbReference>
<dbReference type="PANTHER" id="PTHR37422">
    <property type="entry name" value="TEICHURONIC ACID BIOSYNTHESIS PROTEIN TUAE"/>
    <property type="match status" value="1"/>
</dbReference>
<comment type="subcellular location">
    <subcellularLocation>
        <location evidence="1">Membrane</location>
        <topology evidence="1">Multi-pass membrane protein</topology>
    </subcellularLocation>
</comment>
<dbReference type="InterPro" id="IPR007016">
    <property type="entry name" value="O-antigen_ligase-rel_domated"/>
</dbReference>
<feature type="transmembrane region" description="Helical" evidence="5">
    <location>
        <begin position="21"/>
        <end position="38"/>
    </location>
</feature>
<feature type="transmembrane region" description="Helical" evidence="5">
    <location>
        <begin position="214"/>
        <end position="231"/>
    </location>
</feature>
<feature type="transmembrane region" description="Helical" evidence="5">
    <location>
        <begin position="329"/>
        <end position="349"/>
    </location>
</feature>
<feature type="transmembrane region" description="Helical" evidence="5">
    <location>
        <begin position="168"/>
        <end position="185"/>
    </location>
</feature>
<feature type="transmembrane region" description="Helical" evidence="5">
    <location>
        <begin position="243"/>
        <end position="263"/>
    </location>
</feature>
<gene>
    <name evidence="7" type="ORF">BMW22_12110</name>
</gene>
<evidence type="ECO:0000256" key="4">
    <source>
        <dbReference type="ARBA" id="ARBA00023136"/>
    </source>
</evidence>
<dbReference type="RefSeq" id="WP_072638830.1">
    <property type="nucleotide sequence ID" value="NZ_CP018228.1"/>
</dbReference>
<feature type="transmembrane region" description="Helical" evidence="5">
    <location>
        <begin position="125"/>
        <end position="148"/>
    </location>
</feature>
<name>A0A1L3Z9H2_RHILE</name>
<dbReference type="Proteomes" id="UP000183050">
    <property type="component" value="Chromosome"/>
</dbReference>
<feature type="transmembrane region" description="Helical" evidence="5">
    <location>
        <begin position="69"/>
        <end position="87"/>
    </location>
</feature>
<keyword evidence="4 5" id="KW-0472">Membrane</keyword>
<feature type="transmembrane region" description="Helical" evidence="5">
    <location>
        <begin position="385"/>
        <end position="402"/>
    </location>
</feature>
<evidence type="ECO:0000256" key="1">
    <source>
        <dbReference type="ARBA" id="ARBA00004141"/>
    </source>
</evidence>
<keyword evidence="2 5" id="KW-0812">Transmembrane</keyword>
<evidence type="ECO:0000313" key="7">
    <source>
        <dbReference type="EMBL" id="API52267.1"/>
    </source>
</evidence>
<dbReference type="AlphaFoldDB" id="A0A1L3Z9H2"/>
<organism evidence="7 8">
    <name type="scientific">Rhizobium leguminosarum</name>
    <dbReference type="NCBI Taxonomy" id="384"/>
    <lineage>
        <taxon>Bacteria</taxon>
        <taxon>Pseudomonadati</taxon>
        <taxon>Pseudomonadota</taxon>
        <taxon>Alphaproteobacteria</taxon>
        <taxon>Hyphomicrobiales</taxon>
        <taxon>Rhizobiaceae</taxon>
        <taxon>Rhizobium/Agrobacterium group</taxon>
        <taxon>Rhizobium</taxon>
    </lineage>
</organism>
<dbReference type="GO" id="GO:0016020">
    <property type="term" value="C:membrane"/>
    <property type="evidence" value="ECO:0007669"/>
    <property type="project" value="UniProtKB-SubCell"/>
</dbReference>
<proteinExistence type="predicted"/>
<feature type="transmembrane region" description="Helical" evidence="5">
    <location>
        <begin position="361"/>
        <end position="379"/>
    </location>
</feature>
<evidence type="ECO:0000256" key="5">
    <source>
        <dbReference type="SAM" id="Phobius"/>
    </source>
</evidence>
<dbReference type="Pfam" id="PF04932">
    <property type="entry name" value="Wzy_C"/>
    <property type="match status" value="1"/>
</dbReference>
<accession>A0A1L3Z9H2</accession>
<feature type="transmembrane region" description="Helical" evidence="5">
    <location>
        <begin position="93"/>
        <end position="113"/>
    </location>
</feature>
<evidence type="ECO:0000256" key="2">
    <source>
        <dbReference type="ARBA" id="ARBA00022692"/>
    </source>
</evidence>
<sequence length="432" mass="47826">MSAIEATYPRVAQPQRMTLRLIGSAFVAFGVFLSGFVIDEPAPYELWVAGLSGLWFILGLRISRSVAPLLALLLTFNIGGMLSLTQMKDLATAPMYIAVSTFLALTAVFYAAIIEDSHKRLPLIFNAWTFAAVATSALGILGYFHAFPGAEIFTLYDRAKGAFQDPNVFGPFLVPPSLYLVHGILVGDLKKSPLKAAALLVLALGIFLSFSRAAWGLFALGVVLLIFIMLLKERSGAFRLRVLVLSLAAIIMLIASLLVALQIPKVAELFSARAQLVQQYDGEHLGRFERHRIGFTMMMERPLGIGPLVFGTMFPEDEHNIWLKSLTSYGWLGFVSYVGMLLWTLALGFRNLLLDRPWQPFLMIAWISVLGHAAIGNVIDIDHWRHVYLLLGTVWGCAALEVRHKRERRRREAGLAVNGRLSISSLLPSSRQ</sequence>